<keyword evidence="2" id="KW-1185">Reference proteome</keyword>
<reference evidence="1 2" key="1">
    <citation type="submission" date="2017-11" db="EMBL/GenBank/DDBJ databases">
        <title>Comparative genomic analysis of Holospora spp., intranuclear symbionts of paramecia.</title>
        <authorList>
            <person name="Garushyants S.K."/>
            <person name="Beliavskaya A."/>
            <person name="Malko D.B."/>
            <person name="Logacheva M.D."/>
            <person name="Rautian M.S."/>
            <person name="Gelfand M.S."/>
        </authorList>
    </citation>
    <scope>NUCLEOTIDE SEQUENCE [LARGE SCALE GENOMIC DNA]</scope>
    <source>
        <strain evidence="2">02AZ16</strain>
    </source>
</reference>
<dbReference type="EMBL" id="PHHC01000080">
    <property type="protein sequence ID" value="PPE03895.1"/>
    <property type="molecule type" value="Genomic_DNA"/>
</dbReference>
<organism evidence="1 2">
    <name type="scientific">Holospora curviuscula</name>
    <dbReference type="NCBI Taxonomy" id="1082868"/>
    <lineage>
        <taxon>Bacteria</taxon>
        <taxon>Pseudomonadati</taxon>
        <taxon>Pseudomonadota</taxon>
        <taxon>Alphaproteobacteria</taxon>
        <taxon>Holosporales</taxon>
        <taxon>Holosporaceae</taxon>
        <taxon>Holospora</taxon>
    </lineage>
</organism>
<sequence>MKAKKGQVHTLGYSLNGDVHSANRRDSRCTKRVLFGLKENFVRLVNILAHQGYQSDLNQ</sequence>
<gene>
    <name evidence="1" type="ORF">HCUR_00675</name>
</gene>
<evidence type="ECO:0000313" key="1">
    <source>
        <dbReference type="EMBL" id="PPE03895.1"/>
    </source>
</evidence>
<evidence type="ECO:0000313" key="2">
    <source>
        <dbReference type="Proteomes" id="UP000239425"/>
    </source>
</evidence>
<dbReference type="Proteomes" id="UP000239425">
    <property type="component" value="Unassembled WGS sequence"/>
</dbReference>
<name>A0A2S5R9T5_9PROT</name>
<protein>
    <submittedName>
        <fullName evidence="1">Uncharacterized protein</fullName>
    </submittedName>
</protein>
<accession>A0A2S5R9T5</accession>
<proteinExistence type="predicted"/>
<comment type="caution">
    <text evidence="1">The sequence shown here is derived from an EMBL/GenBank/DDBJ whole genome shotgun (WGS) entry which is preliminary data.</text>
</comment>
<dbReference type="AlphaFoldDB" id="A0A2S5R9T5"/>